<dbReference type="EMBL" id="JATN01000322">
    <property type="protein sequence ID" value="EUC55383.1"/>
    <property type="molecule type" value="Genomic_DNA"/>
</dbReference>
<proteinExistence type="predicted"/>
<name>X8IZ39_9AGAM</name>
<evidence type="ECO:0000313" key="2">
    <source>
        <dbReference type="Proteomes" id="UP000030108"/>
    </source>
</evidence>
<reference evidence="2" key="1">
    <citation type="journal article" date="2014" name="Genome Announc.">
        <title>Draft genome sequence of the plant-pathogenic soil fungus Rhizoctonia solani anastomosis group 3 strain Rhs1AP.</title>
        <authorList>
            <person name="Cubeta M.A."/>
            <person name="Thomas E."/>
            <person name="Dean R.A."/>
            <person name="Jabaji S."/>
            <person name="Neate S.M."/>
            <person name="Tavantzis S."/>
            <person name="Toda T."/>
            <person name="Vilgalys R."/>
            <person name="Bharathan N."/>
            <person name="Fedorova-Abrams N."/>
            <person name="Pakala S.B."/>
            <person name="Pakala S.M."/>
            <person name="Zafar N."/>
            <person name="Joardar V."/>
            <person name="Losada L."/>
            <person name="Nierman W.C."/>
        </authorList>
    </citation>
    <scope>NUCLEOTIDE SEQUENCE [LARGE SCALE GENOMIC DNA]</scope>
    <source>
        <strain evidence="2">AG-3</strain>
    </source>
</reference>
<accession>X8IZ39</accession>
<protein>
    <submittedName>
        <fullName evidence="1">O-methylsterigmatocystin oxidoreductase</fullName>
    </submittedName>
</protein>
<comment type="caution">
    <text evidence="1">The sequence shown here is derived from an EMBL/GenBank/DDBJ whole genome shotgun (WGS) entry which is preliminary data.</text>
</comment>
<organism evidence="1 2">
    <name type="scientific">Rhizoctonia solani AG-3 Rhs1AP</name>
    <dbReference type="NCBI Taxonomy" id="1086054"/>
    <lineage>
        <taxon>Eukaryota</taxon>
        <taxon>Fungi</taxon>
        <taxon>Dikarya</taxon>
        <taxon>Basidiomycota</taxon>
        <taxon>Agaricomycotina</taxon>
        <taxon>Agaricomycetes</taxon>
        <taxon>Cantharellales</taxon>
        <taxon>Ceratobasidiaceae</taxon>
        <taxon>Rhizoctonia</taxon>
    </lineage>
</organism>
<evidence type="ECO:0000313" key="1">
    <source>
        <dbReference type="EMBL" id="EUC55383.1"/>
    </source>
</evidence>
<sequence length="60" mass="6839">MCTLLTVFNISPTLDESGNPILPKVEKGPNLMISYPQPFKCKITPRSEKHEALLRQWVDI</sequence>
<gene>
    <name evidence="1" type="ORF">RSOL_112990</name>
</gene>
<dbReference type="Proteomes" id="UP000030108">
    <property type="component" value="Unassembled WGS sequence"/>
</dbReference>
<dbReference type="OrthoDB" id="3934656at2759"/>
<dbReference type="AlphaFoldDB" id="X8IZ39"/>